<accession>A0A099BAI2</accession>
<dbReference type="OrthoDB" id="5372983at2"/>
<sequence>MRHFFLFPFCFFSLCAMDIAQVEHLLSSLQNFSKTQSLDTLENLPNPFENSPIHTQDSLKLYAIINKKALVNGEWLSKGESIQGYIILDIQDQYIIAQKGKIQKSVIIGEGIETEKDTQSYIDEDKNEKVGE</sequence>
<evidence type="ECO:0000313" key="2">
    <source>
        <dbReference type="Proteomes" id="UP000029707"/>
    </source>
</evidence>
<dbReference type="RefSeq" id="WP_034362683.1">
    <property type="nucleotide sequence ID" value="NZ_CAJUDB010000001.1"/>
</dbReference>
<proteinExistence type="predicted"/>
<evidence type="ECO:0000313" key="1">
    <source>
        <dbReference type="EMBL" id="TLE02862.1"/>
    </source>
</evidence>
<organism evidence="1 2">
    <name type="scientific">Helicobacter japonicus</name>
    <dbReference type="NCBI Taxonomy" id="425400"/>
    <lineage>
        <taxon>Bacteria</taxon>
        <taxon>Pseudomonadati</taxon>
        <taxon>Campylobacterota</taxon>
        <taxon>Epsilonproteobacteria</taxon>
        <taxon>Campylobacterales</taxon>
        <taxon>Helicobacteraceae</taxon>
        <taxon>Helicobacter</taxon>
    </lineage>
</organism>
<dbReference type="STRING" id="425400.LS65_07120"/>
<name>A0A099BAI2_9HELI</name>
<gene>
    <name evidence="1" type="ORF">LS65_002755</name>
</gene>
<protein>
    <submittedName>
        <fullName evidence="1">Uncharacterized protein</fullName>
    </submittedName>
</protein>
<keyword evidence="2" id="KW-1185">Reference proteome</keyword>
<reference evidence="1 2" key="1">
    <citation type="journal article" date="2014" name="Genome Announc.">
        <title>Draft genome sequences of eight enterohepatic helicobacter species isolated from both laboratory and wild rodents.</title>
        <authorList>
            <person name="Sheh A."/>
            <person name="Shen Z."/>
            <person name="Fox J.G."/>
        </authorList>
    </citation>
    <scope>NUCLEOTIDE SEQUENCE [LARGE SCALE GENOMIC DNA]</scope>
    <source>
        <strain evidence="1 2">MIT 01-6451</strain>
    </source>
</reference>
<dbReference type="EMBL" id="JRMQ02000002">
    <property type="protein sequence ID" value="TLE02862.1"/>
    <property type="molecule type" value="Genomic_DNA"/>
</dbReference>
<dbReference type="GeneID" id="82320679"/>
<comment type="caution">
    <text evidence="1">The sequence shown here is derived from an EMBL/GenBank/DDBJ whole genome shotgun (WGS) entry which is preliminary data.</text>
</comment>
<dbReference type="Proteomes" id="UP000029707">
    <property type="component" value="Unassembled WGS sequence"/>
</dbReference>
<dbReference type="AlphaFoldDB" id="A0A099BAI2"/>